<organism evidence="1 2">
    <name type="scientific">Bradyrhizobium erythrophlei</name>
    <dbReference type="NCBI Taxonomy" id="1437360"/>
    <lineage>
        <taxon>Bacteria</taxon>
        <taxon>Pseudomonadati</taxon>
        <taxon>Pseudomonadota</taxon>
        <taxon>Alphaproteobacteria</taxon>
        <taxon>Hyphomicrobiales</taxon>
        <taxon>Nitrobacteraceae</taxon>
        <taxon>Bradyrhizobium</taxon>
    </lineage>
</organism>
<gene>
    <name evidence="1" type="ORF">SAMN05444169_7035</name>
</gene>
<sequence>MASLCYHVERTANQAPLLMTAPRTPESILSAYFGPFAVSTWQLLPSIEAATRNQPYSFMDMDAYNALVRERPERAQAIYWREMIMRVHLSCCASVLRHTEWLNALFMTIDGNCLFGTYAACRGFLESAADACYSLSPVPKTLATSLASIRARLKERPTDTVYISKELEDRLIHFTHGRKLQRKEVADPVHAAKQIREYLDGLQQLGVADVHALYGELCSITHPSAESVLIWFEGTKEAQEVIWRRTETDQRECIEKFLNDWKETNEGVFNAAFVPAFMSLRHLHKLDFLPKIPELKSFPLENFPAWKTIERQITK</sequence>
<dbReference type="Proteomes" id="UP000190675">
    <property type="component" value="Chromosome I"/>
</dbReference>
<proteinExistence type="predicted"/>
<reference evidence="1 2" key="1">
    <citation type="submission" date="2016-11" db="EMBL/GenBank/DDBJ databases">
        <authorList>
            <person name="Jaros S."/>
            <person name="Januszkiewicz K."/>
            <person name="Wedrychowicz H."/>
        </authorList>
    </citation>
    <scope>NUCLEOTIDE SEQUENCE [LARGE SCALE GENOMIC DNA]</scope>
    <source>
        <strain evidence="1 2">GAS242</strain>
    </source>
</reference>
<dbReference type="EMBL" id="LT670818">
    <property type="protein sequence ID" value="SHH35616.1"/>
    <property type="molecule type" value="Genomic_DNA"/>
</dbReference>
<accession>A0A1M5SAU2</accession>
<name>A0A1M5SAU2_9BRAD</name>
<protein>
    <submittedName>
        <fullName evidence="1">Uncharacterized protein</fullName>
    </submittedName>
</protein>
<dbReference type="AlphaFoldDB" id="A0A1M5SAU2"/>
<evidence type="ECO:0000313" key="2">
    <source>
        <dbReference type="Proteomes" id="UP000190675"/>
    </source>
</evidence>
<evidence type="ECO:0000313" key="1">
    <source>
        <dbReference type="EMBL" id="SHH35616.1"/>
    </source>
</evidence>